<dbReference type="OMA" id="MTLYRVG"/>
<evidence type="ECO:0000256" key="6">
    <source>
        <dbReference type="ARBA" id="ARBA00022840"/>
    </source>
</evidence>
<keyword evidence="6" id="KW-0067">ATP-binding</keyword>
<dbReference type="NCBIfam" id="TIGR03705">
    <property type="entry name" value="poly_P_kin"/>
    <property type="match status" value="1"/>
</dbReference>
<dbReference type="Gene3D" id="3.30.1840.10">
    <property type="entry name" value="Polyphosphate kinase middle domain"/>
    <property type="match status" value="1"/>
</dbReference>
<evidence type="ECO:0000256" key="4">
    <source>
        <dbReference type="ARBA" id="ARBA00022741"/>
    </source>
</evidence>
<evidence type="ECO:0000256" key="5">
    <source>
        <dbReference type="ARBA" id="ARBA00022777"/>
    </source>
</evidence>
<dbReference type="InterPro" id="IPR036832">
    <property type="entry name" value="PPK_N_dom_sf"/>
</dbReference>
<dbReference type="Gene3D" id="1.20.58.310">
    <property type="entry name" value="Polyphosphate kinase N-terminal domain"/>
    <property type="match status" value="1"/>
</dbReference>
<feature type="region of interest" description="Disordered" evidence="7">
    <location>
        <begin position="299"/>
        <end position="319"/>
    </location>
</feature>
<feature type="compositionally biased region" description="Low complexity" evidence="7">
    <location>
        <begin position="208"/>
        <end position="239"/>
    </location>
</feature>
<dbReference type="Pfam" id="PF13089">
    <property type="entry name" value="PP_kinase_N"/>
    <property type="match status" value="1"/>
</dbReference>
<feature type="domain" description="Polyphosphate kinase N-terminal" evidence="9">
    <location>
        <begin position="357"/>
        <end position="460"/>
    </location>
</feature>
<dbReference type="GO" id="GO:0006799">
    <property type="term" value="P:polyphosphate biosynthetic process"/>
    <property type="evidence" value="ECO:0007669"/>
    <property type="project" value="InterPro"/>
</dbReference>
<feature type="compositionally biased region" description="Acidic residues" evidence="7">
    <location>
        <begin position="307"/>
        <end position="319"/>
    </location>
</feature>
<dbReference type="InterPro" id="IPR024953">
    <property type="entry name" value="PP_kinase_middle"/>
</dbReference>
<dbReference type="PANTHER" id="PTHR30218:SF0">
    <property type="entry name" value="POLYPHOSPHATE KINASE"/>
    <property type="match status" value="1"/>
</dbReference>
<evidence type="ECO:0000313" key="13">
    <source>
        <dbReference type="Proteomes" id="UP000054408"/>
    </source>
</evidence>
<dbReference type="Pfam" id="PF02503">
    <property type="entry name" value="PP_kinase"/>
    <property type="match status" value="1"/>
</dbReference>
<dbReference type="GO" id="GO:0009358">
    <property type="term" value="C:polyphosphate kinase complex"/>
    <property type="evidence" value="ECO:0007669"/>
    <property type="project" value="InterPro"/>
</dbReference>
<dbReference type="SUPFAM" id="SSF56024">
    <property type="entry name" value="Phospholipase D/nuclease"/>
    <property type="match status" value="2"/>
</dbReference>
<organism evidence="12 13">
    <name type="scientific">Thecamonas trahens ATCC 50062</name>
    <dbReference type="NCBI Taxonomy" id="461836"/>
    <lineage>
        <taxon>Eukaryota</taxon>
        <taxon>Apusozoa</taxon>
        <taxon>Apusomonadida</taxon>
        <taxon>Apusomonadidae</taxon>
        <taxon>Thecamonas</taxon>
    </lineage>
</organism>
<dbReference type="AlphaFoldDB" id="A0A0L0DTB4"/>
<keyword evidence="13" id="KW-1185">Reference proteome</keyword>
<dbReference type="InterPro" id="IPR025198">
    <property type="entry name" value="PPK_N_dom"/>
</dbReference>
<dbReference type="GO" id="GO:0005524">
    <property type="term" value="F:ATP binding"/>
    <property type="evidence" value="ECO:0007669"/>
    <property type="project" value="UniProtKB-KW"/>
</dbReference>
<gene>
    <name evidence="12" type="ORF">AMSG_11662</name>
</gene>
<name>A0A0L0DTB4_THETB</name>
<reference evidence="12 13" key="1">
    <citation type="submission" date="2010-05" db="EMBL/GenBank/DDBJ databases">
        <title>The Genome Sequence of Thecamonas trahens ATCC 50062.</title>
        <authorList>
            <consortium name="The Broad Institute Genome Sequencing Platform"/>
            <person name="Russ C."/>
            <person name="Cuomo C."/>
            <person name="Shea T."/>
            <person name="Young S.K."/>
            <person name="Zeng Q."/>
            <person name="Koehrsen M."/>
            <person name="Haas B."/>
            <person name="Borodovsky M."/>
            <person name="Guigo R."/>
            <person name="Alvarado L."/>
            <person name="Berlin A."/>
            <person name="Bochicchio J."/>
            <person name="Borenstein D."/>
            <person name="Chapman S."/>
            <person name="Chen Z."/>
            <person name="Freedman E."/>
            <person name="Gellesch M."/>
            <person name="Goldberg J."/>
            <person name="Griggs A."/>
            <person name="Gujja S."/>
            <person name="Heilman E."/>
            <person name="Heiman D."/>
            <person name="Hepburn T."/>
            <person name="Howarth C."/>
            <person name="Jen D."/>
            <person name="Larson L."/>
            <person name="Mehta T."/>
            <person name="Park D."/>
            <person name="Pearson M."/>
            <person name="Roberts A."/>
            <person name="Saif S."/>
            <person name="Shenoy N."/>
            <person name="Sisk P."/>
            <person name="Stolte C."/>
            <person name="Sykes S."/>
            <person name="Thomson T."/>
            <person name="Walk T."/>
            <person name="White J."/>
            <person name="Yandava C."/>
            <person name="Burger G."/>
            <person name="Gray M.W."/>
            <person name="Holland P.W.H."/>
            <person name="King N."/>
            <person name="Lang F.B.F."/>
            <person name="Roger A.J."/>
            <person name="Ruiz-Trillo I."/>
            <person name="Lander E."/>
            <person name="Nusbaum C."/>
        </authorList>
    </citation>
    <scope>NUCLEOTIDE SEQUENCE [LARGE SCALE GENOMIC DNA]</scope>
    <source>
        <strain evidence="12 13">ATCC 50062</strain>
    </source>
</reference>
<feature type="compositionally biased region" description="Polar residues" evidence="7">
    <location>
        <begin position="259"/>
        <end position="272"/>
    </location>
</feature>
<dbReference type="STRING" id="461836.A0A0L0DTB4"/>
<dbReference type="PANTHER" id="PTHR30218">
    <property type="entry name" value="POLYPHOSPHATE KINASE"/>
    <property type="match status" value="1"/>
</dbReference>
<sequence>MPHRKRKARPMLPTPQVGLNVNDIMPHGRTPPSPHITPVDRDDAGSAPVALASRMQAPPHAQPAASTNGTGDSGRPATVARPGSQQHPPLPASHPSAVPDTPPSTSSTPLGVDAKTGPSNGKQSHAFPTSLVSSTVHDKEDTPSAVAIASPMIAKPSTRFSISPSATLPTSVMPAVPSLPADKHQQNQKDTPPAKTARHPTDDPALVATPEPASAAAATTTAGPAATAAAPPTSTQAATPPSPSPGDDAEPDSAPASAMSTPPGSSAGTSRPSHAPGHSGLGASAAAATTAAAAAAASSKAVRFSVDDDSDDSDEEEADYYNPFNKEPIVLPRVGMGRMEQVLDMSIAELASSPLVFNRELSELDFFWRVLYEAMDEKAPLLERIKFLAITSGNIDGYVGKRVGNLTKVYSEELQMAADMGEGYRPQLVSVYETIHSMTDEMGEVFSSVTTQLTAHGVHVLRMAELTPEELEPLREVFVYDGKGSLRFVYLPVPLDLGRWIQISSPRGRFCYVRSEDLIRHFLPTMYPLHKIVAAHVFRDVLELMSSGIDMRRYAQVVRLEVTHDVHPDVIEMLSFHLNIERISIYSLKFEELIGLADMMFFVRLPLPALKYRPWRPIPHPSFRSLTQLTNGRPRPLTPDIAASVFDLVSEQDIYIQFPYVSFESTVQIFVQSAAIDPQVLSIKMTLYRLASQDAVVDALINAVANGKEVTVIVELKASYDEARNLAYATALEQAGATVCYGLQGMKTHGKIIRVVRSQPDGLRTYSLVATGNFNSTTAPLYIDMGLLTAHPEIGHELGQVFNYLTSYCGRGKFKKLLVSPFNTTATFVKLIKKETRNAEAGKKALIIARLNGLTDKTITAALYEAAAAGVKIELLVRGMARIRPGIPGKTENVRVMSYVGRFLEHSRIYYFYNDGKPRYYLGSADWMTRNLKFRIEVLTPVYDKNIQACIMSELQLYLSPERANVWDMQPDGRYQRRQPPRTTTNRMGVWGIMMDSVEVLDAGIQTSHLHKFRSQRKWDATPVAP</sequence>
<keyword evidence="4" id="KW-0547">Nucleotide-binding</keyword>
<dbReference type="SUPFAM" id="SSF140356">
    <property type="entry name" value="PPK N-terminal domain-like"/>
    <property type="match status" value="1"/>
</dbReference>
<feature type="compositionally biased region" description="Polar residues" evidence="7">
    <location>
        <begin position="158"/>
        <end position="170"/>
    </location>
</feature>
<evidence type="ECO:0000259" key="8">
    <source>
        <dbReference type="Pfam" id="PF02503"/>
    </source>
</evidence>
<dbReference type="SUPFAM" id="SSF143724">
    <property type="entry name" value="PHP14-like"/>
    <property type="match status" value="1"/>
</dbReference>
<evidence type="ECO:0000256" key="1">
    <source>
        <dbReference type="ARBA" id="ARBA00012960"/>
    </source>
</evidence>
<dbReference type="eggNOG" id="ENOG502QUEZ">
    <property type="taxonomic scope" value="Eukaryota"/>
</dbReference>
<evidence type="ECO:0000259" key="11">
    <source>
        <dbReference type="Pfam" id="PF17941"/>
    </source>
</evidence>
<dbReference type="Proteomes" id="UP000054408">
    <property type="component" value="Unassembled WGS sequence"/>
</dbReference>
<dbReference type="InterPro" id="IPR025200">
    <property type="entry name" value="PPK_C_dom2"/>
</dbReference>
<proteinExistence type="predicted"/>
<dbReference type="RefSeq" id="XP_013761468.1">
    <property type="nucleotide sequence ID" value="XM_013906014.1"/>
</dbReference>
<dbReference type="GO" id="GO:0008976">
    <property type="term" value="F:polyphosphate kinase activity"/>
    <property type="evidence" value="ECO:0007669"/>
    <property type="project" value="UniProtKB-EC"/>
</dbReference>
<feature type="region of interest" description="Disordered" evidence="7">
    <location>
        <begin position="1"/>
        <end position="283"/>
    </location>
</feature>
<dbReference type="OrthoDB" id="2011998at2759"/>
<dbReference type="EMBL" id="GL349439">
    <property type="protein sequence ID" value="KNC55462.1"/>
    <property type="molecule type" value="Genomic_DNA"/>
</dbReference>
<evidence type="ECO:0000259" key="10">
    <source>
        <dbReference type="Pfam" id="PF13090"/>
    </source>
</evidence>
<dbReference type="GeneID" id="25569577"/>
<evidence type="ECO:0000256" key="3">
    <source>
        <dbReference type="ARBA" id="ARBA00022679"/>
    </source>
</evidence>
<keyword evidence="2" id="KW-0597">Phosphoprotein</keyword>
<evidence type="ECO:0000259" key="9">
    <source>
        <dbReference type="Pfam" id="PF13089"/>
    </source>
</evidence>
<dbReference type="Pfam" id="PF17941">
    <property type="entry name" value="PP_kinase_C_1"/>
    <property type="match status" value="1"/>
</dbReference>
<protein>
    <recommendedName>
        <fullName evidence="1">ATP-polyphosphate phosphotransferase</fullName>
        <ecNumber evidence="1">2.7.4.1</ecNumber>
    </recommendedName>
</protein>
<evidence type="ECO:0000256" key="2">
    <source>
        <dbReference type="ARBA" id="ARBA00022553"/>
    </source>
</evidence>
<dbReference type="EC" id="2.7.4.1" evidence="1"/>
<feature type="compositionally biased region" description="Polar residues" evidence="7">
    <location>
        <begin position="117"/>
        <end position="135"/>
    </location>
</feature>
<feature type="domain" description="Polyphosphate kinase middle" evidence="8">
    <location>
        <begin position="486"/>
        <end position="600"/>
    </location>
</feature>
<dbReference type="Pfam" id="PF13090">
    <property type="entry name" value="PP_kinase_C"/>
    <property type="match status" value="1"/>
</dbReference>
<feature type="domain" description="Polyphosphate kinase C-terminal" evidence="11">
    <location>
        <begin position="644"/>
        <end position="808"/>
    </location>
</feature>
<dbReference type="Gene3D" id="3.30.870.10">
    <property type="entry name" value="Endonuclease Chain A"/>
    <property type="match status" value="2"/>
</dbReference>
<feature type="domain" description="Polyphosphate kinase C-terminal" evidence="10">
    <location>
        <begin position="817"/>
        <end position="985"/>
    </location>
</feature>
<dbReference type="InterPro" id="IPR041108">
    <property type="entry name" value="PP_kinase_C_1"/>
</dbReference>
<evidence type="ECO:0000313" key="12">
    <source>
        <dbReference type="EMBL" id="KNC55462.1"/>
    </source>
</evidence>
<dbReference type="InterPro" id="IPR003414">
    <property type="entry name" value="PP_kinase"/>
</dbReference>
<keyword evidence="3" id="KW-0808">Transferase</keyword>
<accession>A0A0L0DTB4</accession>
<evidence type="ECO:0000256" key="7">
    <source>
        <dbReference type="SAM" id="MobiDB-lite"/>
    </source>
</evidence>
<keyword evidence="5" id="KW-0418">Kinase</keyword>
<dbReference type="InterPro" id="IPR036830">
    <property type="entry name" value="PP_kinase_middle_dom_sf"/>
</dbReference>